<gene>
    <name evidence="2" type="ORF">ABT39_MTgene3427</name>
</gene>
<dbReference type="AlphaFoldDB" id="A0A101LU20"/>
<protein>
    <submittedName>
        <fullName evidence="2">Uncharacterized protein</fullName>
    </submittedName>
</protein>
<evidence type="ECO:0000256" key="1">
    <source>
        <dbReference type="SAM" id="MobiDB-lite"/>
    </source>
</evidence>
<reference evidence="2" key="1">
    <citation type="journal article" date="2015" name="Genome Biol. Evol.">
        <title>Organellar Genomes of White Spruce (Picea glauca): Assembly and Annotation.</title>
        <authorList>
            <person name="Jackman S.D."/>
            <person name="Warren R.L."/>
            <person name="Gibb E.A."/>
            <person name="Vandervalk B.P."/>
            <person name="Mohamadi H."/>
            <person name="Chu J."/>
            <person name="Raymond A."/>
            <person name="Pleasance S."/>
            <person name="Coope R."/>
            <person name="Wildung M.R."/>
            <person name="Ritland C.E."/>
            <person name="Bousquet J."/>
            <person name="Jones S.J."/>
            <person name="Bohlmann J."/>
            <person name="Birol I."/>
        </authorList>
    </citation>
    <scope>NUCLEOTIDE SEQUENCE [LARGE SCALE GENOMIC DNA]</scope>
    <source>
        <tissue evidence="2">Flushing bud</tissue>
    </source>
</reference>
<evidence type="ECO:0000313" key="2">
    <source>
        <dbReference type="EMBL" id="KUM45354.1"/>
    </source>
</evidence>
<feature type="region of interest" description="Disordered" evidence="1">
    <location>
        <begin position="32"/>
        <end position="60"/>
    </location>
</feature>
<feature type="compositionally biased region" description="Basic residues" evidence="1">
    <location>
        <begin position="49"/>
        <end position="60"/>
    </location>
</feature>
<proteinExistence type="predicted"/>
<sequence length="60" mass="6921">MMGTLAIHMGIKIVNVVFLYNTRLVSSIQITSSHTFQERPMNQTDPRSPHKRTGSHKTYY</sequence>
<name>A0A101LU20_PICGL</name>
<dbReference type="EMBL" id="LKAM01000020">
    <property type="protein sequence ID" value="KUM45354.1"/>
    <property type="molecule type" value="Genomic_DNA"/>
</dbReference>
<accession>A0A101LU20</accession>
<comment type="caution">
    <text evidence="2">The sequence shown here is derived from an EMBL/GenBank/DDBJ whole genome shotgun (WGS) entry which is preliminary data.</text>
</comment>
<organism evidence="2">
    <name type="scientific">Picea glauca</name>
    <name type="common">White spruce</name>
    <name type="synonym">Pinus glauca</name>
    <dbReference type="NCBI Taxonomy" id="3330"/>
    <lineage>
        <taxon>Eukaryota</taxon>
        <taxon>Viridiplantae</taxon>
        <taxon>Streptophyta</taxon>
        <taxon>Embryophyta</taxon>
        <taxon>Tracheophyta</taxon>
        <taxon>Spermatophyta</taxon>
        <taxon>Pinopsida</taxon>
        <taxon>Pinidae</taxon>
        <taxon>Conifers I</taxon>
        <taxon>Pinales</taxon>
        <taxon>Pinaceae</taxon>
        <taxon>Picea</taxon>
    </lineage>
</organism>
<geneLocation type="mitochondrion" evidence="2"/>
<keyword evidence="2" id="KW-0496">Mitochondrion</keyword>
<feature type="compositionally biased region" description="Polar residues" evidence="1">
    <location>
        <begin position="32"/>
        <end position="46"/>
    </location>
</feature>